<evidence type="ECO:0000313" key="2">
    <source>
        <dbReference type="EMBL" id="KAK3383982.1"/>
    </source>
</evidence>
<feature type="compositionally biased region" description="Low complexity" evidence="1">
    <location>
        <begin position="213"/>
        <end position="224"/>
    </location>
</feature>
<feature type="compositionally biased region" description="Basic and acidic residues" evidence="1">
    <location>
        <begin position="182"/>
        <end position="199"/>
    </location>
</feature>
<feature type="region of interest" description="Disordered" evidence="1">
    <location>
        <begin position="449"/>
        <end position="472"/>
    </location>
</feature>
<feature type="region of interest" description="Disordered" evidence="1">
    <location>
        <begin position="112"/>
        <end position="153"/>
    </location>
</feature>
<gene>
    <name evidence="2" type="ORF">B0T24DRAFT_607068</name>
</gene>
<accession>A0AAE0NM03</accession>
<feature type="compositionally biased region" description="Polar residues" evidence="1">
    <location>
        <begin position="451"/>
        <end position="466"/>
    </location>
</feature>
<reference evidence="2" key="2">
    <citation type="submission" date="2023-06" db="EMBL/GenBank/DDBJ databases">
        <authorList>
            <consortium name="Lawrence Berkeley National Laboratory"/>
            <person name="Haridas S."/>
            <person name="Hensen N."/>
            <person name="Bonometti L."/>
            <person name="Westerberg I."/>
            <person name="Brannstrom I.O."/>
            <person name="Guillou S."/>
            <person name="Cros-Aarteil S."/>
            <person name="Calhoun S."/>
            <person name="Kuo A."/>
            <person name="Mondo S."/>
            <person name="Pangilinan J."/>
            <person name="Riley R."/>
            <person name="Labutti K."/>
            <person name="Andreopoulos B."/>
            <person name="Lipzen A."/>
            <person name="Chen C."/>
            <person name="Yanf M."/>
            <person name="Daum C."/>
            <person name="Ng V."/>
            <person name="Clum A."/>
            <person name="Steindorff A."/>
            <person name="Ohm R."/>
            <person name="Martin F."/>
            <person name="Silar P."/>
            <person name="Natvig D."/>
            <person name="Lalanne C."/>
            <person name="Gautier V."/>
            <person name="Ament-Velasquez S.L."/>
            <person name="Kruys A."/>
            <person name="Hutchinson M.I."/>
            <person name="Powell A.J."/>
            <person name="Barry K."/>
            <person name="Miller A.N."/>
            <person name="Grigoriev I.V."/>
            <person name="Debuchy R."/>
            <person name="Gladieux P."/>
            <person name="Thoren M.H."/>
            <person name="Johannesson H."/>
        </authorList>
    </citation>
    <scope>NUCLEOTIDE SEQUENCE</scope>
    <source>
        <strain evidence="2">CBS 958.72</strain>
    </source>
</reference>
<evidence type="ECO:0000313" key="3">
    <source>
        <dbReference type="Proteomes" id="UP001287356"/>
    </source>
</evidence>
<keyword evidence="3" id="KW-1185">Reference proteome</keyword>
<protein>
    <submittedName>
        <fullName evidence="2">Uncharacterized protein</fullName>
    </submittedName>
</protein>
<reference evidence="2" key="1">
    <citation type="journal article" date="2023" name="Mol. Phylogenet. Evol.">
        <title>Genome-scale phylogeny and comparative genomics of the fungal order Sordariales.</title>
        <authorList>
            <person name="Hensen N."/>
            <person name="Bonometti L."/>
            <person name="Westerberg I."/>
            <person name="Brannstrom I.O."/>
            <person name="Guillou S."/>
            <person name="Cros-Aarteil S."/>
            <person name="Calhoun S."/>
            <person name="Haridas S."/>
            <person name="Kuo A."/>
            <person name="Mondo S."/>
            <person name="Pangilinan J."/>
            <person name="Riley R."/>
            <person name="LaButti K."/>
            <person name="Andreopoulos B."/>
            <person name="Lipzen A."/>
            <person name="Chen C."/>
            <person name="Yan M."/>
            <person name="Daum C."/>
            <person name="Ng V."/>
            <person name="Clum A."/>
            <person name="Steindorff A."/>
            <person name="Ohm R.A."/>
            <person name="Martin F."/>
            <person name="Silar P."/>
            <person name="Natvig D.O."/>
            <person name="Lalanne C."/>
            <person name="Gautier V."/>
            <person name="Ament-Velasquez S.L."/>
            <person name="Kruys A."/>
            <person name="Hutchinson M.I."/>
            <person name="Powell A.J."/>
            <person name="Barry K."/>
            <person name="Miller A.N."/>
            <person name="Grigoriev I.V."/>
            <person name="Debuchy R."/>
            <person name="Gladieux P."/>
            <person name="Hiltunen Thoren M."/>
            <person name="Johannesson H."/>
        </authorList>
    </citation>
    <scope>NUCLEOTIDE SEQUENCE</scope>
    <source>
        <strain evidence="2">CBS 958.72</strain>
    </source>
</reference>
<evidence type="ECO:0000256" key="1">
    <source>
        <dbReference type="SAM" id="MobiDB-lite"/>
    </source>
</evidence>
<name>A0AAE0NM03_9PEZI</name>
<dbReference type="Proteomes" id="UP001287356">
    <property type="component" value="Unassembled WGS sequence"/>
</dbReference>
<proteinExistence type="predicted"/>
<feature type="compositionally biased region" description="Polar residues" evidence="1">
    <location>
        <begin position="140"/>
        <end position="153"/>
    </location>
</feature>
<feature type="region of interest" description="Disordered" evidence="1">
    <location>
        <begin position="166"/>
        <end position="324"/>
    </location>
</feature>
<dbReference type="AlphaFoldDB" id="A0AAE0NM03"/>
<dbReference type="EMBL" id="JAULSN010000001">
    <property type="protein sequence ID" value="KAK3383982.1"/>
    <property type="molecule type" value="Genomic_DNA"/>
</dbReference>
<organism evidence="2 3">
    <name type="scientific">Lasiosphaeria ovina</name>
    <dbReference type="NCBI Taxonomy" id="92902"/>
    <lineage>
        <taxon>Eukaryota</taxon>
        <taxon>Fungi</taxon>
        <taxon>Dikarya</taxon>
        <taxon>Ascomycota</taxon>
        <taxon>Pezizomycotina</taxon>
        <taxon>Sordariomycetes</taxon>
        <taxon>Sordariomycetidae</taxon>
        <taxon>Sordariales</taxon>
        <taxon>Lasiosphaeriaceae</taxon>
        <taxon>Lasiosphaeria</taxon>
    </lineage>
</organism>
<comment type="caution">
    <text evidence="2">The sequence shown here is derived from an EMBL/GenBank/DDBJ whole genome shotgun (WGS) entry which is preliminary data.</text>
</comment>
<sequence>MAAVPPVAQDVWSYGGGYDFYVEASGNNRHRRATVPELKAIHDGSDASKDRTAHWYEAQLLHYGLPPSKTKGTAKMRLFEAVNKGNLAVPPHILKIESDLKKEWAKREREAKQALKKALEPAAVIPPKPKATRKRKADETQTSLGNNGVNLSFSTDQQGNIQIGLAVAAGPPQKKAKPTKKAPGEESQKPAPKAKETKPKPTPVSSTKTSVNKPATATKAAQKSTKAKKSVKPLEPSPVKAPRTKQTARRGGPWALSSRQEPVASPLPLSRTNVARRGRPFSGRGGVQAMPGGSDHGYPFLNDSHDDPPLPYPGSPMSIDSPGFDNNDDVDDSNLLPPLGLLNGRYAINCLDPSYDDLSENSGLILTLDGNALWGSFEIGPVSGILRLDERPWKSSFDRLTFGWRGEDSQGGDHFGTNDGSSLKFLGNGQIQGQLAFYGDMLDFDGERVSGQGTRSEISAVSMRQQWEQRGR</sequence>